<sequence>MDNFNSQPMPPGTQLYPNAFYNSAPLVPSVPQPHSFGNTPRLVNFYPNYSGNIQSPFPTCNAPFPPGTQNFSTQFYPPEQHGLATHALNSSVQVPHNVPANVITQPSMPVFQSSGHLAPGLVTPVGTGHDSMQPQVEASDSEFTTKNPQDGIASSSRSSLGPANRTSSLDVHQNEANNVSQQMENSGQPEHATQVLKSCQDDRDTDYQSKELTEVSEDIVQQQKKQKVEEACNEVKSISVNQTNENRYGWKSNHPQPSHSYSRLHGVGDKDVEDAAQDAVLREQEITTQQVIRDQRQAGVATGSLEDGKDIISGRYDPNALKEHLLKMTTDHRAEMASKRRKSSFPEKGNIEIGNGYGVPGGSAGYGASKPSSNISAKSGGEIGDAHKLPEAENESGPRVSARDLPEYLKQKLKARGILKDDSTKLGQAATENKFETQSSKTVAGAKLLPGWKEAKDPSTGSVYYYNENTGKSQWEIPFETPTIPQSAESLPLPPDWQEVVDVTTDHKYYYNMKTYVTQWERPSSVEEVALQQTGSLSRKTAGETENISMQRKCMGCGGWGLGLVQASGYCNHCARVLNLPYHHLSPNLNNQQQISNGSKMIEDSSSLASKHRSNSKPPMGKGGKKDYKKRSYTEDDELDPMDPSSYSDAPRGGWVVGLKGVQPRAADTTATGPLFQQRPYPSPGAVLRKNAEVASQTKKPTSQFAAISKRGDGSDGLGDAD</sequence>
<evidence type="ECO:0000256" key="3">
    <source>
        <dbReference type="ARBA" id="ARBA00021117"/>
    </source>
</evidence>
<feature type="compositionally biased region" description="Basic and acidic residues" evidence="15">
    <location>
        <begin position="624"/>
        <end position="634"/>
    </location>
</feature>
<organism evidence="17 18">
    <name type="scientific">Aquilegia coerulea</name>
    <name type="common">Rocky mountain columbine</name>
    <dbReference type="NCBI Taxonomy" id="218851"/>
    <lineage>
        <taxon>Eukaryota</taxon>
        <taxon>Viridiplantae</taxon>
        <taxon>Streptophyta</taxon>
        <taxon>Embryophyta</taxon>
        <taxon>Tracheophyta</taxon>
        <taxon>Spermatophyta</taxon>
        <taxon>Magnoliopsida</taxon>
        <taxon>Ranunculales</taxon>
        <taxon>Ranunculaceae</taxon>
        <taxon>Thalictroideae</taxon>
        <taxon>Aquilegia</taxon>
    </lineage>
</organism>
<comment type="subcellular location">
    <subcellularLocation>
        <location evidence="2">Cytoplasmic granule</location>
    </subcellularLocation>
    <subcellularLocation>
        <location evidence="1">Nucleus speckle</location>
    </subcellularLocation>
</comment>
<feature type="compositionally biased region" description="Polar residues" evidence="15">
    <location>
        <begin position="599"/>
        <end position="609"/>
    </location>
</feature>
<keyword evidence="10" id="KW-0804">Transcription</keyword>
<evidence type="ECO:0000256" key="7">
    <source>
        <dbReference type="ARBA" id="ARBA00022737"/>
    </source>
</evidence>
<accession>A0A2G5CQD4</accession>
<evidence type="ECO:0000256" key="12">
    <source>
        <dbReference type="ARBA" id="ARBA00023242"/>
    </source>
</evidence>
<evidence type="ECO:0000313" key="17">
    <source>
        <dbReference type="EMBL" id="PIA33505.1"/>
    </source>
</evidence>
<name>A0A2G5CQD4_AQUCA</name>
<dbReference type="PANTHER" id="PTHR21737:SF3">
    <property type="entry name" value="POLYGLUTAMINE-BINDING PROTEIN 1"/>
    <property type="match status" value="1"/>
</dbReference>
<dbReference type="InParanoid" id="A0A2G5CQD4"/>
<keyword evidence="11" id="KW-0508">mRNA splicing</keyword>
<evidence type="ECO:0000256" key="8">
    <source>
        <dbReference type="ARBA" id="ARBA00022859"/>
    </source>
</evidence>
<feature type="region of interest" description="Disordered" evidence="15">
    <location>
        <begin position="666"/>
        <end position="722"/>
    </location>
</feature>
<feature type="compositionally biased region" description="Polar residues" evidence="15">
    <location>
        <begin position="130"/>
        <end position="188"/>
    </location>
</feature>
<dbReference type="SUPFAM" id="SSF51045">
    <property type="entry name" value="WW domain"/>
    <property type="match status" value="2"/>
</dbReference>
<dbReference type="GO" id="GO:0045087">
    <property type="term" value="P:innate immune response"/>
    <property type="evidence" value="ECO:0007669"/>
    <property type="project" value="UniProtKB-KW"/>
</dbReference>
<feature type="compositionally biased region" description="Polar residues" evidence="15">
    <location>
        <begin position="694"/>
        <end position="706"/>
    </location>
</feature>
<dbReference type="PANTHER" id="PTHR21737">
    <property type="entry name" value="POLYGLUTAMINE BINDING PROTEIN 1/MARVEL MEMBRANE-ASSOCIATING DOMAIN CONTAINING 3"/>
    <property type="match status" value="1"/>
</dbReference>
<evidence type="ECO:0000256" key="1">
    <source>
        <dbReference type="ARBA" id="ARBA00004324"/>
    </source>
</evidence>
<dbReference type="SMART" id="SM00456">
    <property type="entry name" value="WW"/>
    <property type="match status" value="2"/>
</dbReference>
<feature type="region of interest" description="Disordered" evidence="15">
    <location>
        <begin position="599"/>
        <end position="651"/>
    </location>
</feature>
<dbReference type="Proteomes" id="UP000230069">
    <property type="component" value="Unassembled WGS sequence"/>
</dbReference>
<keyword evidence="5" id="KW-0399">Innate immunity</keyword>
<dbReference type="GO" id="GO:0000380">
    <property type="term" value="P:alternative mRNA splicing, via spliceosome"/>
    <property type="evidence" value="ECO:0007669"/>
    <property type="project" value="TreeGrafter"/>
</dbReference>
<comment type="subunit">
    <text evidence="14">Interacts with POU3F2/Brn-2, ATXN1, TXNL4A, HTT and AR. Interaction with ATXN1 correlates positively with the length of the polyglutamine tract. Interacts with RNA polymerase II large subunit in a phosphorylation-dependent manner. Forms a ternary complex with ATXN1 mutant and phosphorylated RNA polymerase II. Interacts (via C-terminus) with TXNL4A and CD2BP2. Interacts (via WW domain) with ATN1 and SF3B1, and may interact with additional splice factors. Interacts (via WW domain) with WBP11; Leading to reduce interaction between PQBP1 and TXNL4A. Interacts with CAPRIN1. Interacts with DDX1. Interacts with SFPQ. Interacts with KHSRP.</text>
</comment>
<evidence type="ECO:0000256" key="2">
    <source>
        <dbReference type="ARBA" id="ARBA00004463"/>
    </source>
</evidence>
<feature type="region of interest" description="Disordered" evidence="15">
    <location>
        <begin position="364"/>
        <end position="405"/>
    </location>
</feature>
<dbReference type="EMBL" id="KZ305058">
    <property type="protein sequence ID" value="PIA33505.1"/>
    <property type="molecule type" value="Genomic_DNA"/>
</dbReference>
<feature type="region of interest" description="Disordered" evidence="15">
    <location>
        <begin position="337"/>
        <end position="356"/>
    </location>
</feature>
<evidence type="ECO:0000256" key="11">
    <source>
        <dbReference type="ARBA" id="ARBA00023187"/>
    </source>
</evidence>
<dbReference type="AlphaFoldDB" id="A0A2G5CQD4"/>
<evidence type="ECO:0000256" key="9">
    <source>
        <dbReference type="ARBA" id="ARBA00023015"/>
    </source>
</evidence>
<dbReference type="CDD" id="cd00201">
    <property type="entry name" value="WW"/>
    <property type="match status" value="2"/>
</dbReference>
<keyword evidence="8" id="KW-0391">Immunity</keyword>
<reference evidence="17 18" key="1">
    <citation type="submission" date="2017-09" db="EMBL/GenBank/DDBJ databases">
        <title>WGS assembly of Aquilegia coerulea Goldsmith.</title>
        <authorList>
            <person name="Hodges S."/>
            <person name="Kramer E."/>
            <person name="Nordborg M."/>
            <person name="Tomkins J."/>
            <person name="Borevitz J."/>
            <person name="Derieg N."/>
            <person name="Yan J."/>
            <person name="Mihaltcheva S."/>
            <person name="Hayes R.D."/>
            <person name="Rokhsar D."/>
        </authorList>
    </citation>
    <scope>NUCLEOTIDE SEQUENCE [LARGE SCALE GENOMIC DNA]</scope>
    <source>
        <strain evidence="18">cv. Goldsmith</strain>
    </source>
</reference>
<evidence type="ECO:0000256" key="13">
    <source>
        <dbReference type="ARBA" id="ARBA00042167"/>
    </source>
</evidence>
<feature type="region of interest" description="Disordered" evidence="15">
    <location>
        <begin position="246"/>
        <end position="266"/>
    </location>
</feature>
<dbReference type="InterPro" id="IPR036020">
    <property type="entry name" value="WW_dom_sf"/>
</dbReference>
<dbReference type="STRING" id="218851.A0A2G5CQD4"/>
<evidence type="ECO:0000256" key="14">
    <source>
        <dbReference type="ARBA" id="ARBA00046362"/>
    </source>
</evidence>
<dbReference type="Pfam" id="PF00397">
    <property type="entry name" value="WW"/>
    <property type="match status" value="2"/>
</dbReference>
<evidence type="ECO:0000256" key="5">
    <source>
        <dbReference type="ARBA" id="ARBA00022588"/>
    </source>
</evidence>
<evidence type="ECO:0000256" key="10">
    <source>
        <dbReference type="ARBA" id="ARBA00023163"/>
    </source>
</evidence>
<keyword evidence="6" id="KW-0507">mRNA processing</keyword>
<keyword evidence="18" id="KW-1185">Reference proteome</keyword>
<protein>
    <recommendedName>
        <fullName evidence="3">Polyglutamine-binding protein 1</fullName>
    </recommendedName>
    <alternativeName>
        <fullName evidence="13">Polyglutamine tract-binding protein 1</fullName>
    </alternativeName>
</protein>
<feature type="region of interest" description="Disordered" evidence="15">
    <location>
        <begin position="119"/>
        <end position="206"/>
    </location>
</feature>
<dbReference type="GO" id="GO:0016607">
    <property type="term" value="C:nuclear speck"/>
    <property type="evidence" value="ECO:0007669"/>
    <property type="project" value="UniProtKB-SubCell"/>
</dbReference>
<keyword evidence="9" id="KW-0805">Transcription regulation</keyword>
<dbReference type="OrthoDB" id="42462at2759"/>
<dbReference type="FunCoup" id="A0A2G5CQD4">
    <property type="interactions" value="1871"/>
</dbReference>
<keyword evidence="12" id="KW-0539">Nucleus</keyword>
<proteinExistence type="predicted"/>
<dbReference type="GO" id="GO:0005737">
    <property type="term" value="C:cytoplasm"/>
    <property type="evidence" value="ECO:0007669"/>
    <property type="project" value="TreeGrafter"/>
</dbReference>
<feature type="domain" description="WW" evidence="16">
    <location>
        <begin position="446"/>
        <end position="480"/>
    </location>
</feature>
<feature type="domain" description="WW" evidence="16">
    <location>
        <begin position="491"/>
        <end position="525"/>
    </location>
</feature>
<dbReference type="InterPro" id="IPR001202">
    <property type="entry name" value="WW_dom"/>
</dbReference>
<evidence type="ECO:0000313" key="18">
    <source>
        <dbReference type="Proteomes" id="UP000230069"/>
    </source>
</evidence>
<dbReference type="Gene3D" id="3.40.30.10">
    <property type="entry name" value="Glutaredoxin"/>
    <property type="match status" value="1"/>
</dbReference>
<dbReference type="PROSITE" id="PS01159">
    <property type="entry name" value="WW_DOMAIN_1"/>
    <property type="match status" value="2"/>
</dbReference>
<gene>
    <name evidence="17" type="ORF">AQUCO_04100144v1</name>
</gene>
<dbReference type="Gene3D" id="2.20.70.10">
    <property type="match status" value="2"/>
</dbReference>
<evidence type="ECO:0000256" key="4">
    <source>
        <dbReference type="ARBA" id="ARBA00022553"/>
    </source>
</evidence>
<dbReference type="GO" id="GO:0043021">
    <property type="term" value="F:ribonucleoprotein complex binding"/>
    <property type="evidence" value="ECO:0007669"/>
    <property type="project" value="TreeGrafter"/>
</dbReference>
<evidence type="ECO:0000256" key="15">
    <source>
        <dbReference type="SAM" id="MobiDB-lite"/>
    </source>
</evidence>
<keyword evidence="4" id="KW-0597">Phosphoprotein</keyword>
<evidence type="ECO:0000256" key="6">
    <source>
        <dbReference type="ARBA" id="ARBA00022664"/>
    </source>
</evidence>
<evidence type="ECO:0000259" key="16">
    <source>
        <dbReference type="PROSITE" id="PS50020"/>
    </source>
</evidence>
<dbReference type="PROSITE" id="PS50020">
    <property type="entry name" value="WW_DOMAIN_2"/>
    <property type="match status" value="2"/>
</dbReference>
<keyword evidence="7" id="KW-0677">Repeat</keyword>